<feature type="region of interest" description="Disordered" evidence="1">
    <location>
        <begin position="404"/>
        <end position="430"/>
    </location>
</feature>
<proteinExistence type="predicted"/>
<feature type="region of interest" description="Disordered" evidence="1">
    <location>
        <begin position="14"/>
        <end position="34"/>
    </location>
</feature>
<feature type="domain" description="Peptidase C14 caspase" evidence="2">
    <location>
        <begin position="73"/>
        <end position="228"/>
    </location>
</feature>
<evidence type="ECO:0000259" key="2">
    <source>
        <dbReference type="Pfam" id="PF00656"/>
    </source>
</evidence>
<evidence type="ECO:0000313" key="3">
    <source>
        <dbReference type="EMBL" id="KAF7508637.1"/>
    </source>
</evidence>
<keyword evidence="4" id="KW-1185">Reference proteome</keyword>
<dbReference type="EMBL" id="JAACFV010000051">
    <property type="protein sequence ID" value="KAF7508637.1"/>
    <property type="molecule type" value="Genomic_DNA"/>
</dbReference>
<feature type="compositionally biased region" description="Polar residues" evidence="1">
    <location>
        <begin position="421"/>
        <end position="430"/>
    </location>
</feature>
<evidence type="ECO:0000256" key="1">
    <source>
        <dbReference type="SAM" id="MobiDB-lite"/>
    </source>
</evidence>
<dbReference type="GO" id="GO:0004197">
    <property type="term" value="F:cysteine-type endopeptidase activity"/>
    <property type="evidence" value="ECO:0007669"/>
    <property type="project" value="InterPro"/>
</dbReference>
<dbReference type="OrthoDB" id="4760831at2759"/>
<evidence type="ECO:0000313" key="4">
    <source>
        <dbReference type="Proteomes" id="UP000606974"/>
    </source>
</evidence>
<dbReference type="InterPro" id="IPR011600">
    <property type="entry name" value="Pept_C14_caspase"/>
</dbReference>
<gene>
    <name evidence="3" type="ORF">GJ744_009029</name>
</gene>
<dbReference type="Pfam" id="PF00656">
    <property type="entry name" value="Peptidase_C14"/>
    <property type="match status" value="1"/>
</dbReference>
<dbReference type="GO" id="GO:0006508">
    <property type="term" value="P:proteolysis"/>
    <property type="evidence" value="ECO:0007669"/>
    <property type="project" value="InterPro"/>
</dbReference>
<protein>
    <recommendedName>
        <fullName evidence="2">Peptidase C14 caspase domain-containing protein</fullName>
    </recommendedName>
</protein>
<organism evidence="3 4">
    <name type="scientific">Endocarpon pusillum</name>
    <dbReference type="NCBI Taxonomy" id="364733"/>
    <lineage>
        <taxon>Eukaryota</taxon>
        <taxon>Fungi</taxon>
        <taxon>Dikarya</taxon>
        <taxon>Ascomycota</taxon>
        <taxon>Pezizomycotina</taxon>
        <taxon>Eurotiomycetes</taxon>
        <taxon>Chaetothyriomycetidae</taxon>
        <taxon>Verrucariales</taxon>
        <taxon>Verrucariaceae</taxon>
        <taxon>Endocarpon</taxon>
    </lineage>
</organism>
<reference evidence="3" key="1">
    <citation type="submission" date="2020-02" db="EMBL/GenBank/DDBJ databases">
        <authorList>
            <person name="Palmer J.M."/>
        </authorList>
    </citation>
    <scope>NUCLEOTIDE SEQUENCE</scope>
    <source>
        <strain evidence="3">EPUS1.4</strain>
        <tissue evidence="3">Thallus</tissue>
    </source>
</reference>
<comment type="caution">
    <text evidence="3">The sequence shown here is derived from an EMBL/GenBank/DDBJ whole genome shotgun (WGS) entry which is preliminary data.</text>
</comment>
<dbReference type="Proteomes" id="UP000606974">
    <property type="component" value="Unassembled WGS sequence"/>
</dbReference>
<accession>A0A8H7AIP1</accession>
<sequence length="538" mass="61037">MIMAHIRTTLSETTVDLGANTPSQPLPKSDDEEQKKQAQIIFSKTLQGHYSRGKTGYQRVGALFITWEGDDMQCKETEVDALRDLFKDKFSFKTEFYQIPSARWATGIHKTITDFLHEYDDQECLAIIYYGGHGYNGKETGAYKWAAKADLGSDREPTVFFNDTWTALRLPNCDILLVVDSCNAARAFVREPTDRSKFEILSSAAADEPASSPRQAGSFTRCLTNALTDLLQKHPEGFSTSLLYRELYHTQGIATKPWLFDSARLDRGRIWLRPQKSELLHNPRQAPGKTFLNLTLQLHGTPENVVLNELALSLQYLPHIDQVRFENLYAPKRQIDKFFRVVRQAQKLRPLIRRALARRRVNKIKETLTKEDVRTYEPSYLKLLLEQRPNPVYDWSSAVLDDSCSGPNKGDQHRSKRKSVTWPSTQAPSTKQFPDLSLDLKYSLSFPCSWKSCERLLPRRVNCSGPPFREDSRSTAAVSFSQPLRRVSALDSGDSNDDTNVMCGWGRLLSSEMGLLLVSAIVLGFIVLSKTQGLTVKE</sequence>
<name>A0A8H7AIP1_9EURO</name>
<dbReference type="AlphaFoldDB" id="A0A8H7AIP1"/>